<dbReference type="CDD" id="cd01029">
    <property type="entry name" value="TOPRIM_primases"/>
    <property type="match status" value="1"/>
</dbReference>
<organism evidence="2 3">
    <name type="scientific">Paenibacillus abyssi</name>
    <dbReference type="NCBI Taxonomy" id="1340531"/>
    <lineage>
        <taxon>Bacteria</taxon>
        <taxon>Bacillati</taxon>
        <taxon>Bacillota</taxon>
        <taxon>Bacilli</taxon>
        <taxon>Bacillales</taxon>
        <taxon>Paenibacillaceae</taxon>
        <taxon>Paenibacillus</taxon>
    </lineage>
</organism>
<proteinExistence type="predicted"/>
<protein>
    <recommendedName>
        <fullName evidence="1">Zinc finger CHC2-type domain-containing protein</fullName>
    </recommendedName>
</protein>
<dbReference type="RefSeq" id="WP_188532759.1">
    <property type="nucleotide sequence ID" value="NZ_BMGR01000014.1"/>
</dbReference>
<dbReference type="GO" id="GO:0008270">
    <property type="term" value="F:zinc ion binding"/>
    <property type="evidence" value="ECO:0007669"/>
    <property type="project" value="InterPro"/>
</dbReference>
<sequence>MPKISQHTIDQVQLVHPYDLATRMGHWTKRSGSNITVRCPNPNHHENTPDTCIYSTRGIFKCYGGGGCGAQGGSLQYYAWATWGCWDSRTHFVEAVIGVCEIMGIPVEYDGPVNDSTPRRTQPALQHHTAAAQKAVFEEIPAQNAETCDRVYRRFLQLCPIYREHAEEWATKRKYTKEQILAFGLRSIPATWQENKLIVDTMQKEGFSLERVPGFTQKLRKDGNPLNDKDWYWTINAYGKYLLPVRDDAGRIVRLRMATGQAKKKYTWYSSSPNVLPVRDQSGQITELKVLDPTLDIKTNPSEMRRGGASSSHHINVVLPHKFLSSWEPGDEITDIFKFDSVVITEGEHKSFISANILNRPVVGVPGVGNYRDVLPALKKWGVKKVAIAYDADAFVVKEKDGKKAKNEDVFRNLINFAKEILDSDGIQLVFWIWNINDGKGLDDVLMLGKLPFEVDPRTQVRQPVTL</sequence>
<name>A0A917G1T1_9BACL</name>
<reference evidence="2" key="2">
    <citation type="submission" date="2020-09" db="EMBL/GenBank/DDBJ databases">
        <authorList>
            <person name="Sun Q."/>
            <person name="Zhou Y."/>
        </authorList>
    </citation>
    <scope>NUCLEOTIDE SEQUENCE</scope>
    <source>
        <strain evidence="2">CGMCC 1.12987</strain>
    </source>
</reference>
<dbReference type="GO" id="GO:0003677">
    <property type="term" value="F:DNA binding"/>
    <property type="evidence" value="ECO:0007669"/>
    <property type="project" value="InterPro"/>
</dbReference>
<dbReference type="GO" id="GO:0006260">
    <property type="term" value="P:DNA replication"/>
    <property type="evidence" value="ECO:0007669"/>
    <property type="project" value="InterPro"/>
</dbReference>
<gene>
    <name evidence="2" type="ORF">GCM10010916_39160</name>
</gene>
<dbReference type="AlphaFoldDB" id="A0A917G1T1"/>
<dbReference type="InterPro" id="IPR034154">
    <property type="entry name" value="TOPRIM_DnaG/twinkle"/>
</dbReference>
<evidence type="ECO:0000259" key="1">
    <source>
        <dbReference type="Pfam" id="PF01807"/>
    </source>
</evidence>
<evidence type="ECO:0000313" key="2">
    <source>
        <dbReference type="EMBL" id="GGG18524.1"/>
    </source>
</evidence>
<reference evidence="2" key="1">
    <citation type="journal article" date="2014" name="Int. J. Syst. Evol. Microbiol.">
        <title>Complete genome sequence of Corynebacterium casei LMG S-19264T (=DSM 44701T), isolated from a smear-ripened cheese.</title>
        <authorList>
            <consortium name="US DOE Joint Genome Institute (JGI-PGF)"/>
            <person name="Walter F."/>
            <person name="Albersmeier A."/>
            <person name="Kalinowski J."/>
            <person name="Ruckert C."/>
        </authorList>
    </citation>
    <scope>NUCLEOTIDE SEQUENCE</scope>
    <source>
        <strain evidence="2">CGMCC 1.12987</strain>
    </source>
</reference>
<dbReference type="Pfam" id="PF01807">
    <property type="entry name" value="Zn_ribbon_DnaG"/>
    <property type="match status" value="1"/>
</dbReference>
<dbReference type="GO" id="GO:0003899">
    <property type="term" value="F:DNA-directed RNA polymerase activity"/>
    <property type="evidence" value="ECO:0007669"/>
    <property type="project" value="InterPro"/>
</dbReference>
<dbReference type="InterPro" id="IPR036977">
    <property type="entry name" value="DNA_primase_Znf_CHC2"/>
</dbReference>
<dbReference type="InterPro" id="IPR002694">
    <property type="entry name" value="Znf_CHC2"/>
</dbReference>
<evidence type="ECO:0000313" key="3">
    <source>
        <dbReference type="Proteomes" id="UP000644756"/>
    </source>
</evidence>
<keyword evidence="3" id="KW-1185">Reference proteome</keyword>
<dbReference type="SUPFAM" id="SSF57783">
    <property type="entry name" value="Zinc beta-ribbon"/>
    <property type="match status" value="1"/>
</dbReference>
<accession>A0A917G1T1</accession>
<dbReference type="EMBL" id="BMGR01000014">
    <property type="protein sequence ID" value="GGG18524.1"/>
    <property type="molecule type" value="Genomic_DNA"/>
</dbReference>
<dbReference type="Proteomes" id="UP000644756">
    <property type="component" value="Unassembled WGS sequence"/>
</dbReference>
<comment type="caution">
    <text evidence="2">The sequence shown here is derived from an EMBL/GenBank/DDBJ whole genome shotgun (WGS) entry which is preliminary data.</text>
</comment>
<dbReference type="Gene3D" id="3.90.580.10">
    <property type="entry name" value="Zinc finger, CHC2-type domain"/>
    <property type="match status" value="1"/>
</dbReference>
<feature type="domain" description="Zinc finger CHC2-type" evidence="1">
    <location>
        <begin position="29"/>
        <end position="109"/>
    </location>
</feature>